<accession>A0A0G1VVE4</accession>
<sequence length="140" mass="15843">MLNSRDIASIVVLGRIADCGGTCKDMDAFTRWAAGIPFDEAQSRMPLGMEWHQFPIANSMSPSALEYSQMIYRLACYAYALEETIIYNALIGDTEGRYYRHDSGPFWTYAEAAVKVKSLCHYARVETKSMPRWKALALVQ</sequence>
<name>A0A0G1VVE4_9BACT</name>
<dbReference type="EMBL" id="LCQD01000042">
    <property type="protein sequence ID" value="KKW10280.1"/>
    <property type="molecule type" value="Genomic_DNA"/>
</dbReference>
<reference evidence="1 2" key="1">
    <citation type="journal article" date="2015" name="Nature">
        <title>rRNA introns, odd ribosomes, and small enigmatic genomes across a large radiation of phyla.</title>
        <authorList>
            <person name="Brown C.T."/>
            <person name="Hug L.A."/>
            <person name="Thomas B.C."/>
            <person name="Sharon I."/>
            <person name="Castelle C.J."/>
            <person name="Singh A."/>
            <person name="Wilkins M.J."/>
            <person name="Williams K.H."/>
            <person name="Banfield J.F."/>
        </authorList>
    </citation>
    <scope>NUCLEOTIDE SEQUENCE [LARGE SCALE GENOMIC DNA]</scope>
</reference>
<gene>
    <name evidence="1" type="ORF">UY48_C0042G0007</name>
</gene>
<comment type="caution">
    <text evidence="1">The sequence shown here is derived from an EMBL/GenBank/DDBJ whole genome shotgun (WGS) entry which is preliminary data.</text>
</comment>
<dbReference type="Proteomes" id="UP000034588">
    <property type="component" value="Unassembled WGS sequence"/>
</dbReference>
<proteinExistence type="predicted"/>
<dbReference type="AlphaFoldDB" id="A0A0G1VVE4"/>
<organism evidence="1 2">
    <name type="scientific">Candidatus Gottesmanbacteria bacterium GW2011_GWB1_49_7</name>
    <dbReference type="NCBI Taxonomy" id="1618448"/>
    <lineage>
        <taxon>Bacteria</taxon>
        <taxon>Candidatus Gottesmaniibacteriota</taxon>
    </lineage>
</organism>
<protein>
    <submittedName>
        <fullName evidence="1">Uncharacterized protein</fullName>
    </submittedName>
</protein>
<evidence type="ECO:0000313" key="2">
    <source>
        <dbReference type="Proteomes" id="UP000034588"/>
    </source>
</evidence>
<evidence type="ECO:0000313" key="1">
    <source>
        <dbReference type="EMBL" id="KKW10280.1"/>
    </source>
</evidence>